<evidence type="ECO:0000313" key="2">
    <source>
        <dbReference type="EMBL" id="OYD14589.1"/>
    </source>
</evidence>
<dbReference type="Pfam" id="PF01894">
    <property type="entry name" value="YjbQ"/>
    <property type="match status" value="1"/>
</dbReference>
<dbReference type="PIRSF" id="PIRSF004681">
    <property type="entry name" value="UCP004681"/>
    <property type="match status" value="1"/>
</dbReference>
<reference evidence="2 3" key="1">
    <citation type="submission" date="2017-07" db="EMBL/GenBank/DDBJ databases">
        <title>Recovery of genomes from metagenomes via a dereplication, aggregation, and scoring strategy.</title>
        <authorList>
            <person name="Sieber C.M."/>
            <person name="Probst A.J."/>
            <person name="Sharrar A."/>
            <person name="Thomas B.C."/>
            <person name="Hess M."/>
            <person name="Tringe S.G."/>
            <person name="Banfield J.F."/>
        </authorList>
    </citation>
    <scope>NUCLEOTIDE SEQUENCE [LARGE SCALE GENOMIC DNA]</scope>
    <source>
        <strain evidence="2">JGI_Cruoil_03_51_56</strain>
    </source>
</reference>
<dbReference type="SUPFAM" id="SSF111038">
    <property type="entry name" value="YjbQ-like"/>
    <property type="match status" value="1"/>
</dbReference>
<dbReference type="Proteomes" id="UP000215559">
    <property type="component" value="Unassembled WGS sequence"/>
</dbReference>
<evidence type="ECO:0008006" key="4">
    <source>
        <dbReference type="Google" id="ProtNLM"/>
    </source>
</evidence>
<name>A0A235BRE3_UNCW3</name>
<gene>
    <name evidence="2" type="ORF">CH330_08255</name>
</gene>
<proteinExistence type="inferred from homology"/>
<comment type="similarity">
    <text evidence="1">Belongs to the UPF0047 family.</text>
</comment>
<dbReference type="PANTHER" id="PTHR30615:SF8">
    <property type="entry name" value="UPF0047 PROTEIN C4A8.02C"/>
    <property type="match status" value="1"/>
</dbReference>
<dbReference type="InterPro" id="IPR035917">
    <property type="entry name" value="YjbQ-like_sf"/>
</dbReference>
<sequence length="133" mass="14577">MESFEVTTHSRTELKDITRQVQTAVTHTGAKTGICFIYVPHTTAGVTVNESYDPDVAGDINKILSRLVPASPHYAHAEGNADAHIKATIVGCCAQVPVENGRLVLGRWQGVFFCEFDGPRQRRVQIRIVGDSE</sequence>
<comment type="caution">
    <text evidence="2">The sequence shown here is derived from an EMBL/GenBank/DDBJ whole genome shotgun (WGS) entry which is preliminary data.</text>
</comment>
<dbReference type="AlphaFoldDB" id="A0A235BRE3"/>
<evidence type="ECO:0000256" key="1">
    <source>
        <dbReference type="ARBA" id="ARBA00005534"/>
    </source>
</evidence>
<protein>
    <recommendedName>
        <fullName evidence="4">Secondary thiamine-phosphate synthase enzyme</fullName>
    </recommendedName>
</protein>
<dbReference type="EMBL" id="NOZP01000150">
    <property type="protein sequence ID" value="OYD14589.1"/>
    <property type="molecule type" value="Genomic_DNA"/>
</dbReference>
<evidence type="ECO:0000313" key="3">
    <source>
        <dbReference type="Proteomes" id="UP000215559"/>
    </source>
</evidence>
<organism evidence="2 3">
    <name type="scientific">candidate division WOR-3 bacterium JGI_Cruoil_03_51_56</name>
    <dbReference type="NCBI Taxonomy" id="1973747"/>
    <lineage>
        <taxon>Bacteria</taxon>
        <taxon>Bacteria division WOR-3</taxon>
    </lineage>
</organism>
<dbReference type="Gene3D" id="2.60.120.460">
    <property type="entry name" value="YjbQ-like"/>
    <property type="match status" value="1"/>
</dbReference>
<dbReference type="PANTHER" id="PTHR30615">
    <property type="entry name" value="UNCHARACTERIZED PROTEIN YJBQ-RELATED"/>
    <property type="match status" value="1"/>
</dbReference>
<dbReference type="InterPro" id="IPR001602">
    <property type="entry name" value="UPF0047_YjbQ-like"/>
</dbReference>
<accession>A0A235BRE3</accession>
<dbReference type="NCBIfam" id="TIGR00149">
    <property type="entry name" value="TIGR00149_YjbQ"/>
    <property type="match status" value="1"/>
</dbReference>